<feature type="compositionally biased region" description="Polar residues" evidence="5">
    <location>
        <begin position="876"/>
        <end position="909"/>
    </location>
</feature>
<dbReference type="SUPFAM" id="SSF49785">
    <property type="entry name" value="Galactose-binding domain-like"/>
    <property type="match status" value="1"/>
</dbReference>
<keyword evidence="6" id="KW-0732">Signal</keyword>
<sequence length="1022" mass="111605">MPTIGAPLRKWIPLLFCSIPRSAYAQPTNETNPIDPSHARIATPTTAVAPASAAPLTLSIAPSSDTTCPFRTINYITHTLPQLCLKTSWSAPLQPAPTDGLAVDETSPGPPMGIPRAGESRGDAISNADDEGASSGPETLREGPLSPDTVKTDESLLASSEPEVEADSPLDNANFLSFEEWKKQNLVRVGQSPENVGQVRAASSEARNRQRPVDINALDSLGEEAEIQLDFGGFGNPQGEQGTEGVPSSTRASGDATETTLDEDNVAPSAWALNKDAGKTCKERFNYASFDCAATILKTNSKAKSSSAVLVENKDSYMLNECSAQNKFVIVEMCDDILVDTVVLANYEFFSSMFRHVRISVSDRYPVKMERWRTLATFEARNSREMQPFLITEPQIWARYLRIEFLTHYGNEFYCPLSLLRVHGTTMMEQFRREEEQARGDDDFHEPIEAADGDLVKTAAPLADDSLPPPTEPQSIKRDESMDAASMLSPESGGSLPEKYIDVATNGTHTESQSDTSQQPSGESTQTILGRTTAIETGNTSAEKEIPTTSSSSVPSSPSSIGKLDGGVPAAAEKSNLTHMSAHSDQASAASSPQTAPSEGKLSDSTKTSSRSTKTAEPSTRSATNIVSGNSHRIASNSTAHNPQVHSQPRGTSQTQPNSAAPTTQESFFKSIHKRLQQLEANSTLSLQYIEEQSRILRDAFVKVEKRQLFKTEKFLDQLNNTVMQELKSYRNMYEQLWQSTILELEGMKERQRAEMGEVGARLSLVADELVWQKRMAVVQSTLLLLCLGLVLFVRSGSLGSPPDMPIVQQLGNKYSNFFDSPPRSPELAGGRRRRRTFRSMWRSDTSVGLSERSEHMSDGLNAVSDVETDGRRSPVQITDSPLTPKTPGATSNPTHKAESSPVQGNGVPQTEDGYEDTGLPTPTEVITPEFNDQAKRVEVLETQSGPATPRGSRDSRPSWEEVDRAIDLLKAEEQGKGARLGRVVERDRQKRRSPLRRTESYDAPTDDSPEDDDGESLFIPG</sequence>
<feature type="region of interest" description="Disordered" evidence="5">
    <location>
        <begin position="195"/>
        <end position="214"/>
    </location>
</feature>
<feature type="region of interest" description="Disordered" evidence="5">
    <location>
        <begin position="231"/>
        <end position="264"/>
    </location>
</feature>
<evidence type="ECO:0000256" key="2">
    <source>
        <dbReference type="ARBA" id="ARBA00022692"/>
    </source>
</evidence>
<dbReference type="AlphaFoldDB" id="A0A7C8HZN6"/>
<evidence type="ECO:0000256" key="4">
    <source>
        <dbReference type="ARBA" id="ARBA00023136"/>
    </source>
</evidence>
<accession>A0A7C8HZN6</accession>
<dbReference type="OrthoDB" id="266334at2759"/>
<evidence type="ECO:0000256" key="3">
    <source>
        <dbReference type="ARBA" id="ARBA00022989"/>
    </source>
</evidence>
<organism evidence="8 9">
    <name type="scientific">Massariosphaeria phaeospora</name>
    <dbReference type="NCBI Taxonomy" id="100035"/>
    <lineage>
        <taxon>Eukaryota</taxon>
        <taxon>Fungi</taxon>
        <taxon>Dikarya</taxon>
        <taxon>Ascomycota</taxon>
        <taxon>Pezizomycotina</taxon>
        <taxon>Dothideomycetes</taxon>
        <taxon>Pleosporomycetidae</taxon>
        <taxon>Pleosporales</taxon>
        <taxon>Pleosporales incertae sedis</taxon>
        <taxon>Massariosphaeria</taxon>
    </lineage>
</organism>
<feature type="region of interest" description="Disordered" evidence="5">
    <location>
        <begin position="460"/>
        <end position="665"/>
    </location>
</feature>
<feature type="compositionally biased region" description="Low complexity" evidence="5">
    <location>
        <begin position="605"/>
        <end position="615"/>
    </location>
</feature>
<keyword evidence="2" id="KW-0812">Transmembrane</keyword>
<evidence type="ECO:0000313" key="9">
    <source>
        <dbReference type="Proteomes" id="UP000481861"/>
    </source>
</evidence>
<feature type="region of interest" description="Disordered" evidence="5">
    <location>
        <begin position="94"/>
        <end position="170"/>
    </location>
</feature>
<dbReference type="EMBL" id="JAADJZ010000027">
    <property type="protein sequence ID" value="KAF2866469.1"/>
    <property type="molecule type" value="Genomic_DNA"/>
</dbReference>
<evidence type="ECO:0000256" key="5">
    <source>
        <dbReference type="SAM" id="MobiDB-lite"/>
    </source>
</evidence>
<dbReference type="InterPro" id="IPR045120">
    <property type="entry name" value="Suco/Slp1-like"/>
</dbReference>
<proteinExistence type="predicted"/>
<dbReference type="GO" id="GO:0034975">
    <property type="term" value="P:protein folding in endoplasmic reticulum"/>
    <property type="evidence" value="ECO:0007669"/>
    <property type="project" value="TreeGrafter"/>
</dbReference>
<feature type="signal peptide" evidence="6">
    <location>
        <begin position="1"/>
        <end position="25"/>
    </location>
</feature>
<feature type="compositionally biased region" description="Basic and acidic residues" evidence="5">
    <location>
        <begin position="952"/>
        <end position="989"/>
    </location>
</feature>
<keyword evidence="4" id="KW-0472">Membrane</keyword>
<feature type="compositionally biased region" description="Polar residues" evidence="5">
    <location>
        <begin position="238"/>
        <end position="259"/>
    </location>
</feature>
<comment type="caution">
    <text evidence="8">The sequence shown here is derived from an EMBL/GenBank/DDBJ whole genome shotgun (WGS) entry which is preliminary data.</text>
</comment>
<feature type="compositionally biased region" description="Low complexity" evidence="5">
    <location>
        <begin position="581"/>
        <end position="598"/>
    </location>
</feature>
<feature type="domain" description="SUN" evidence="7">
    <location>
        <begin position="248"/>
        <end position="427"/>
    </location>
</feature>
<feature type="chain" id="PRO_5028883550" evidence="6">
    <location>
        <begin position="26"/>
        <end position="1022"/>
    </location>
</feature>
<evidence type="ECO:0000259" key="7">
    <source>
        <dbReference type="PROSITE" id="PS51469"/>
    </source>
</evidence>
<dbReference type="PANTHER" id="PTHR12953:SF0">
    <property type="entry name" value="SUN DOMAIN-CONTAINING OSSIFICATION FACTOR"/>
    <property type="match status" value="1"/>
</dbReference>
<evidence type="ECO:0000256" key="6">
    <source>
        <dbReference type="SAM" id="SignalP"/>
    </source>
</evidence>
<dbReference type="Proteomes" id="UP000481861">
    <property type="component" value="Unassembled WGS sequence"/>
</dbReference>
<evidence type="ECO:0000313" key="8">
    <source>
        <dbReference type="EMBL" id="KAF2866469.1"/>
    </source>
</evidence>
<dbReference type="Pfam" id="PF07738">
    <property type="entry name" value="Sad1_UNC"/>
    <property type="match status" value="1"/>
</dbReference>
<feature type="compositionally biased region" description="Low complexity" evidence="5">
    <location>
        <begin position="547"/>
        <end position="560"/>
    </location>
</feature>
<dbReference type="GO" id="GO:0012505">
    <property type="term" value="C:endomembrane system"/>
    <property type="evidence" value="ECO:0007669"/>
    <property type="project" value="UniProtKB-SubCell"/>
</dbReference>
<reference evidence="8 9" key="1">
    <citation type="submission" date="2020-01" db="EMBL/GenBank/DDBJ databases">
        <authorList>
            <consortium name="DOE Joint Genome Institute"/>
            <person name="Haridas S."/>
            <person name="Albert R."/>
            <person name="Binder M."/>
            <person name="Bloem J."/>
            <person name="Labutti K."/>
            <person name="Salamov A."/>
            <person name="Andreopoulos B."/>
            <person name="Baker S.E."/>
            <person name="Barry K."/>
            <person name="Bills G."/>
            <person name="Bluhm B.H."/>
            <person name="Cannon C."/>
            <person name="Castanera R."/>
            <person name="Culley D.E."/>
            <person name="Daum C."/>
            <person name="Ezra D."/>
            <person name="Gonzalez J.B."/>
            <person name="Henrissat B."/>
            <person name="Kuo A."/>
            <person name="Liang C."/>
            <person name="Lipzen A."/>
            <person name="Lutzoni F."/>
            <person name="Magnuson J."/>
            <person name="Mondo S."/>
            <person name="Nolan M."/>
            <person name="Ohm R."/>
            <person name="Pangilinan J."/>
            <person name="Park H.-J.H."/>
            <person name="Ramirez L."/>
            <person name="Alfaro M."/>
            <person name="Sun H."/>
            <person name="Tritt A."/>
            <person name="Yoshinaga Y."/>
            <person name="Zwiers L.-H.L."/>
            <person name="Turgeon B.G."/>
            <person name="Goodwin S.B."/>
            <person name="Spatafora J.W."/>
            <person name="Crous P.W."/>
            <person name="Grigoriev I.V."/>
        </authorList>
    </citation>
    <scope>NUCLEOTIDE SEQUENCE [LARGE SCALE GENOMIC DNA]</scope>
    <source>
        <strain evidence="8 9">CBS 611.86</strain>
    </source>
</reference>
<dbReference type="InterPro" id="IPR012919">
    <property type="entry name" value="SUN_dom"/>
</dbReference>
<protein>
    <submittedName>
        <fullName evidence="8">UNC-like C-terminal-domain-containing protein</fullName>
    </submittedName>
</protein>
<name>A0A7C8HZN6_9PLEO</name>
<keyword evidence="3" id="KW-1133">Transmembrane helix</keyword>
<dbReference type="Gene3D" id="2.60.120.260">
    <property type="entry name" value="Galactose-binding domain-like"/>
    <property type="match status" value="1"/>
</dbReference>
<gene>
    <name evidence="8" type="ORF">BDV95DRAFT_583939</name>
</gene>
<feature type="compositionally biased region" description="Polar residues" evidence="5">
    <location>
        <begin position="505"/>
        <end position="541"/>
    </location>
</feature>
<feature type="compositionally biased region" description="Acidic residues" evidence="5">
    <location>
        <begin position="1005"/>
        <end position="1016"/>
    </location>
</feature>
<keyword evidence="9" id="KW-1185">Reference proteome</keyword>
<dbReference type="PROSITE" id="PS51469">
    <property type="entry name" value="SUN"/>
    <property type="match status" value="1"/>
</dbReference>
<feature type="compositionally biased region" description="Polar residues" evidence="5">
    <location>
        <begin position="616"/>
        <end position="665"/>
    </location>
</feature>
<evidence type="ECO:0000256" key="1">
    <source>
        <dbReference type="ARBA" id="ARBA00004308"/>
    </source>
</evidence>
<dbReference type="GO" id="GO:0016020">
    <property type="term" value="C:membrane"/>
    <property type="evidence" value="ECO:0007669"/>
    <property type="project" value="InterPro"/>
</dbReference>
<feature type="region of interest" description="Disordered" evidence="5">
    <location>
        <begin position="843"/>
        <end position="1022"/>
    </location>
</feature>
<dbReference type="InterPro" id="IPR008979">
    <property type="entry name" value="Galactose-bd-like_sf"/>
</dbReference>
<dbReference type="FunFam" id="2.60.120.260:FF:000082">
    <property type="entry name" value="Sad1/UNC domain protein"/>
    <property type="match status" value="1"/>
</dbReference>
<comment type="subcellular location">
    <subcellularLocation>
        <location evidence="1">Endomembrane system</location>
    </subcellularLocation>
</comment>
<dbReference type="GO" id="GO:0005737">
    <property type="term" value="C:cytoplasm"/>
    <property type="evidence" value="ECO:0007669"/>
    <property type="project" value="TreeGrafter"/>
</dbReference>
<dbReference type="PANTHER" id="PTHR12953">
    <property type="entry name" value="MEMBRANE PROTEIN CH1 RELATED"/>
    <property type="match status" value="1"/>
</dbReference>